<evidence type="ECO:0000256" key="1">
    <source>
        <dbReference type="SAM" id="Phobius"/>
    </source>
</evidence>
<name>A0ABV4DZJ2_9CLOT</name>
<dbReference type="EMBL" id="JBGFFE010000019">
    <property type="protein sequence ID" value="MEY8764333.1"/>
    <property type="molecule type" value="Genomic_DNA"/>
</dbReference>
<dbReference type="RefSeq" id="WP_294185146.1">
    <property type="nucleotide sequence ID" value="NZ_JBGFFE010000019.1"/>
</dbReference>
<sequence>MYDFVKDFKLRKTRKGGHLPNINIYFIAAAVQVELILVVKGREK</sequence>
<comment type="caution">
    <text evidence="2">The sequence shown here is derived from an EMBL/GenBank/DDBJ whole genome shotgun (WGS) entry which is preliminary data.</text>
</comment>
<accession>A0ABV4DZJ2</accession>
<gene>
    <name evidence="2" type="ORF">AB8S09_11905</name>
</gene>
<evidence type="ECO:0000313" key="3">
    <source>
        <dbReference type="Proteomes" id="UP001565220"/>
    </source>
</evidence>
<organism evidence="2 3">
    <name type="scientific">Clostridium lapidicellarium</name>
    <dbReference type="NCBI Taxonomy" id="3240931"/>
    <lineage>
        <taxon>Bacteria</taxon>
        <taxon>Bacillati</taxon>
        <taxon>Bacillota</taxon>
        <taxon>Clostridia</taxon>
        <taxon>Eubacteriales</taxon>
        <taxon>Clostridiaceae</taxon>
        <taxon>Clostridium</taxon>
    </lineage>
</organism>
<proteinExistence type="predicted"/>
<keyword evidence="3" id="KW-1185">Reference proteome</keyword>
<evidence type="ECO:0000313" key="2">
    <source>
        <dbReference type="EMBL" id="MEY8764333.1"/>
    </source>
</evidence>
<keyword evidence="1" id="KW-1133">Transmembrane helix</keyword>
<reference evidence="2 3" key="1">
    <citation type="submission" date="2024-08" db="EMBL/GenBank/DDBJ databases">
        <title>Clostridium lapicellarii sp. nov., and Clostridium renhuaiense sp. nov., two species isolated from the mud in a fermentation cellar used for producing sauce-flavour Chinese liquors.</title>
        <authorList>
            <person name="Yang F."/>
            <person name="Wang H."/>
            <person name="Chen L.Q."/>
            <person name="Zhou N."/>
            <person name="Lu J.J."/>
            <person name="Pu X.X."/>
            <person name="Wan B."/>
            <person name="Wang L."/>
            <person name="Liu S.J."/>
        </authorList>
    </citation>
    <scope>NUCLEOTIDE SEQUENCE [LARGE SCALE GENOMIC DNA]</scope>
    <source>
        <strain evidence="2 3">MT-113</strain>
    </source>
</reference>
<keyword evidence="1" id="KW-0472">Membrane</keyword>
<protein>
    <submittedName>
        <fullName evidence="2">Uncharacterized protein</fullName>
    </submittedName>
</protein>
<feature type="transmembrane region" description="Helical" evidence="1">
    <location>
        <begin position="22"/>
        <end position="39"/>
    </location>
</feature>
<dbReference type="Proteomes" id="UP001565220">
    <property type="component" value="Unassembled WGS sequence"/>
</dbReference>
<keyword evidence="1" id="KW-0812">Transmembrane</keyword>